<accession>A0AAD9V200</accession>
<comment type="caution">
    <text evidence="2">The sequence shown here is derived from an EMBL/GenBank/DDBJ whole genome shotgun (WGS) entry which is preliminary data.</text>
</comment>
<sequence length="896" mass="103443">MCIGLLRQFDIEGYDIIRRDRNRHGGGVAFYVAQSLTYVNRQDLLSHEDLEILTVEIKKPKSKPFLVTTWYRPPDSKVEIFDKFESYLLKLDQEDKESIIMGDTNCNLLSQSFDHKAEHLKFITETYQYIQLIDQPTRITSSTRTLIDHIFTNKPNIITNHGILHVGISDHSLIYATHKHNTLKADPKIIESRQFKNFDSDAFIEYIKETPFHFASLMDDPNEMWDVWKSLLLEVINKHAQMRKRKVKSKSSWITAELRRKMKKRDFLKNQAVKKNSHQAWNNYKKARNEVNASIREARVTYFNDSIKKHSGNLKETWNVINSSLGRKPKMTVINELIDEGKVFVQKEDIAEQMNNHFCSLGSKLSSCIPDTASQPEDFLGRTDLNFCFRPVNVGYIFNLISNLKPSVSCGLDNISSRLLKFCSPYISDSICDIINHVLETGIFPDEWKKAKVYPIFKSDERNVPSNYRPISILPAISKIIERIMHSQLLEYFQAGNLLTESQSGFRPNHSTSTALISAVNLWLANMDAGKLNGSVFIDLKKAFDTVDHNILLRKLYCYGVDGNALQLLKSYLTDRTQRCYVNGVLSTEQYVSCGIPQGSILGPLLFIIYINDFPKCLRHTTPGMFADDTYITTADEEISTIECSLNSDLIAVHNWLKTNKLSCNTSKTSHMTIGSRQNLANAKFMNLELDDRPIEHKPSTKLLGVYIDEMLTWDNQIKHISSKVSNGLRMLYLARKLTDNEETLKTIYYSLVQPYFDYCDVVWGDCSKTRADKLQKLQNRAARIITRADYSIRSSDVLNTLEWSNLEERRKRHLLVTMFKIFNNDCPMYLREQFHRTSEIHDYNLRGSNYDLQLPLPKTNFLKRSFSYRGAIAWNQLSNDTREMGDLTSFKLAIS</sequence>
<dbReference type="Pfam" id="PF03372">
    <property type="entry name" value="Exo_endo_phos"/>
    <property type="match status" value="1"/>
</dbReference>
<dbReference type="SUPFAM" id="SSF56672">
    <property type="entry name" value="DNA/RNA polymerases"/>
    <property type="match status" value="1"/>
</dbReference>
<organism evidence="2 3">
    <name type="scientific">Acropora cervicornis</name>
    <name type="common">Staghorn coral</name>
    <dbReference type="NCBI Taxonomy" id="6130"/>
    <lineage>
        <taxon>Eukaryota</taxon>
        <taxon>Metazoa</taxon>
        <taxon>Cnidaria</taxon>
        <taxon>Anthozoa</taxon>
        <taxon>Hexacorallia</taxon>
        <taxon>Scleractinia</taxon>
        <taxon>Astrocoeniina</taxon>
        <taxon>Acroporidae</taxon>
        <taxon>Acropora</taxon>
    </lineage>
</organism>
<dbReference type="Gene3D" id="3.60.10.10">
    <property type="entry name" value="Endonuclease/exonuclease/phosphatase"/>
    <property type="match status" value="1"/>
</dbReference>
<dbReference type="PROSITE" id="PS50878">
    <property type="entry name" value="RT_POL"/>
    <property type="match status" value="1"/>
</dbReference>
<evidence type="ECO:0000313" key="2">
    <source>
        <dbReference type="EMBL" id="KAK2558364.1"/>
    </source>
</evidence>
<gene>
    <name evidence="2" type="ORF">P5673_019510</name>
</gene>
<dbReference type="Proteomes" id="UP001249851">
    <property type="component" value="Unassembled WGS sequence"/>
</dbReference>
<dbReference type="InterPro" id="IPR043502">
    <property type="entry name" value="DNA/RNA_pol_sf"/>
</dbReference>
<name>A0AAD9V200_ACRCE</name>
<dbReference type="InterPro" id="IPR036691">
    <property type="entry name" value="Endo/exonu/phosph_ase_sf"/>
</dbReference>
<dbReference type="AlphaFoldDB" id="A0AAD9V200"/>
<evidence type="ECO:0000313" key="3">
    <source>
        <dbReference type="Proteomes" id="UP001249851"/>
    </source>
</evidence>
<dbReference type="GO" id="GO:0003964">
    <property type="term" value="F:RNA-directed DNA polymerase activity"/>
    <property type="evidence" value="ECO:0007669"/>
    <property type="project" value="UniProtKB-KW"/>
</dbReference>
<evidence type="ECO:0000259" key="1">
    <source>
        <dbReference type="PROSITE" id="PS50878"/>
    </source>
</evidence>
<dbReference type="InterPro" id="IPR000477">
    <property type="entry name" value="RT_dom"/>
</dbReference>
<dbReference type="SUPFAM" id="SSF56219">
    <property type="entry name" value="DNase I-like"/>
    <property type="match status" value="1"/>
</dbReference>
<reference evidence="2" key="2">
    <citation type="journal article" date="2023" name="Science">
        <title>Genomic signatures of disease resistance in endangered staghorn corals.</title>
        <authorList>
            <person name="Vollmer S.V."/>
            <person name="Selwyn J.D."/>
            <person name="Despard B.A."/>
            <person name="Roesel C.L."/>
        </authorList>
    </citation>
    <scope>NUCLEOTIDE SEQUENCE</scope>
    <source>
        <strain evidence="2">K2</strain>
    </source>
</reference>
<keyword evidence="2" id="KW-0695">RNA-directed DNA polymerase</keyword>
<protein>
    <submittedName>
        <fullName evidence="2">RNA-directed DNA polymerase from mobile element jockey</fullName>
    </submittedName>
</protein>
<feature type="domain" description="Reverse transcriptase" evidence="1">
    <location>
        <begin position="437"/>
        <end position="708"/>
    </location>
</feature>
<dbReference type="EMBL" id="JARQWQ010000045">
    <property type="protein sequence ID" value="KAK2558364.1"/>
    <property type="molecule type" value="Genomic_DNA"/>
</dbReference>
<keyword evidence="2" id="KW-0548">Nucleotidyltransferase</keyword>
<dbReference type="InterPro" id="IPR005135">
    <property type="entry name" value="Endo/exonuclease/phosphatase"/>
</dbReference>
<dbReference type="CDD" id="cd01650">
    <property type="entry name" value="RT_nLTR_like"/>
    <property type="match status" value="1"/>
</dbReference>
<keyword evidence="2" id="KW-0808">Transferase</keyword>
<dbReference type="Pfam" id="PF00078">
    <property type="entry name" value="RVT_1"/>
    <property type="match status" value="1"/>
</dbReference>
<keyword evidence="3" id="KW-1185">Reference proteome</keyword>
<proteinExistence type="predicted"/>
<dbReference type="PANTHER" id="PTHR33332">
    <property type="entry name" value="REVERSE TRANSCRIPTASE DOMAIN-CONTAINING PROTEIN"/>
    <property type="match status" value="1"/>
</dbReference>
<reference evidence="2" key="1">
    <citation type="journal article" date="2023" name="G3 (Bethesda)">
        <title>Whole genome assembly and annotation of the endangered Caribbean coral Acropora cervicornis.</title>
        <authorList>
            <person name="Selwyn J.D."/>
            <person name="Vollmer S.V."/>
        </authorList>
    </citation>
    <scope>NUCLEOTIDE SEQUENCE</scope>
    <source>
        <strain evidence="2">K2</strain>
    </source>
</reference>